<feature type="domain" description="Ig-like" evidence="9">
    <location>
        <begin position="1"/>
        <end position="81"/>
    </location>
</feature>
<proteinExistence type="predicted"/>
<keyword evidence="6" id="KW-1015">Disulfide bond</keyword>
<dbReference type="GO" id="GO:0009617">
    <property type="term" value="P:response to bacterium"/>
    <property type="evidence" value="ECO:0007669"/>
    <property type="project" value="TreeGrafter"/>
</dbReference>
<evidence type="ECO:0000256" key="1">
    <source>
        <dbReference type="ARBA" id="ARBA00004236"/>
    </source>
</evidence>
<evidence type="ECO:0000256" key="8">
    <source>
        <dbReference type="SAM" id="Phobius"/>
    </source>
</evidence>
<reference evidence="10" key="2">
    <citation type="submission" date="2025-09" db="UniProtKB">
        <authorList>
            <consortium name="Ensembl"/>
        </authorList>
    </citation>
    <scope>IDENTIFICATION</scope>
</reference>
<keyword evidence="7" id="KW-0325">Glycoprotein</keyword>
<reference evidence="10" key="1">
    <citation type="submission" date="2025-08" db="UniProtKB">
        <authorList>
            <consortium name="Ensembl"/>
        </authorList>
    </citation>
    <scope>IDENTIFICATION</scope>
</reference>
<sequence length="166" mass="18776">KTVHVGETATLTCVLPNEELGSRKVQWYKQRVGDTLKLLVSLSGKPSSEFFQSRFSAHNSKDFSNLTIWNVAQEDEGMYHCGIDTWIKLEWSGTYLLDGCVYRFSKNVGSSDAGTYYCAIKDTQMFSAVVFAVMEIYLLLLGMKQSTVEDFFHLIDNALLCVEIML</sequence>
<dbReference type="GeneTree" id="ENSGT00940000170413"/>
<evidence type="ECO:0000256" key="4">
    <source>
        <dbReference type="ARBA" id="ARBA00022859"/>
    </source>
</evidence>
<evidence type="ECO:0000256" key="5">
    <source>
        <dbReference type="ARBA" id="ARBA00023136"/>
    </source>
</evidence>
<dbReference type="AlphaFoldDB" id="A0AAX7T3V7"/>
<dbReference type="SUPFAM" id="SSF48726">
    <property type="entry name" value="Immunoglobulin"/>
    <property type="match status" value="1"/>
</dbReference>
<keyword evidence="5 8" id="KW-0472">Membrane</keyword>
<dbReference type="GO" id="GO:0002376">
    <property type="term" value="P:immune system process"/>
    <property type="evidence" value="ECO:0007669"/>
    <property type="project" value="UniProtKB-KW"/>
</dbReference>
<dbReference type="InterPro" id="IPR013783">
    <property type="entry name" value="Ig-like_fold"/>
</dbReference>
<protein>
    <recommendedName>
        <fullName evidence="9">Ig-like domain-containing protein</fullName>
    </recommendedName>
</protein>
<feature type="transmembrane region" description="Helical" evidence="8">
    <location>
        <begin position="125"/>
        <end position="143"/>
    </location>
</feature>
<evidence type="ECO:0000256" key="3">
    <source>
        <dbReference type="ARBA" id="ARBA00022729"/>
    </source>
</evidence>
<comment type="subcellular location">
    <subcellularLocation>
        <location evidence="1">Cell membrane</location>
    </subcellularLocation>
</comment>
<dbReference type="GO" id="GO:0005886">
    <property type="term" value="C:plasma membrane"/>
    <property type="evidence" value="ECO:0007669"/>
    <property type="project" value="UniProtKB-SubCell"/>
</dbReference>
<keyword evidence="11" id="KW-1185">Reference proteome</keyword>
<organism evidence="10 11">
    <name type="scientific">Astatotilapia calliptera</name>
    <name type="common">Eastern happy</name>
    <name type="synonym">Chromis callipterus</name>
    <dbReference type="NCBI Taxonomy" id="8154"/>
    <lineage>
        <taxon>Eukaryota</taxon>
        <taxon>Metazoa</taxon>
        <taxon>Chordata</taxon>
        <taxon>Craniata</taxon>
        <taxon>Vertebrata</taxon>
        <taxon>Euteleostomi</taxon>
        <taxon>Actinopterygii</taxon>
        <taxon>Neopterygii</taxon>
        <taxon>Teleostei</taxon>
        <taxon>Neoteleostei</taxon>
        <taxon>Acanthomorphata</taxon>
        <taxon>Ovalentaria</taxon>
        <taxon>Cichlomorphae</taxon>
        <taxon>Cichliformes</taxon>
        <taxon>Cichlidae</taxon>
        <taxon>African cichlids</taxon>
        <taxon>Pseudocrenilabrinae</taxon>
        <taxon>Haplochromini</taxon>
        <taxon>Astatotilapia</taxon>
    </lineage>
</organism>
<evidence type="ECO:0000259" key="9">
    <source>
        <dbReference type="PROSITE" id="PS50835"/>
    </source>
</evidence>
<dbReference type="Proteomes" id="UP000265100">
    <property type="component" value="Unplaced"/>
</dbReference>
<keyword evidence="4" id="KW-0391">Immunity</keyword>
<keyword evidence="8" id="KW-0812">Transmembrane</keyword>
<keyword evidence="2" id="KW-1003">Cell membrane</keyword>
<evidence type="ECO:0000313" key="11">
    <source>
        <dbReference type="Proteomes" id="UP000265100"/>
    </source>
</evidence>
<evidence type="ECO:0000256" key="2">
    <source>
        <dbReference type="ARBA" id="ARBA00022475"/>
    </source>
</evidence>
<evidence type="ECO:0000313" key="10">
    <source>
        <dbReference type="Ensembl" id="ENSACLP00000048986.1"/>
    </source>
</evidence>
<dbReference type="Pfam" id="PF07686">
    <property type="entry name" value="V-set"/>
    <property type="match status" value="1"/>
</dbReference>
<dbReference type="SMART" id="SM00406">
    <property type="entry name" value="IGv"/>
    <property type="match status" value="1"/>
</dbReference>
<keyword evidence="8" id="KW-1133">Transmembrane helix</keyword>
<evidence type="ECO:0000256" key="6">
    <source>
        <dbReference type="ARBA" id="ARBA00023157"/>
    </source>
</evidence>
<dbReference type="PANTHER" id="PTHR19433">
    <property type="entry name" value="T-CELL RECEPTOR ALPHA CHAIN V REGION-RELATED"/>
    <property type="match status" value="1"/>
</dbReference>
<evidence type="ECO:0000256" key="7">
    <source>
        <dbReference type="ARBA" id="ARBA00023180"/>
    </source>
</evidence>
<dbReference type="PANTHER" id="PTHR19433:SF127">
    <property type="entry name" value="NITR9"/>
    <property type="match status" value="1"/>
</dbReference>
<dbReference type="InterPro" id="IPR036179">
    <property type="entry name" value="Ig-like_dom_sf"/>
</dbReference>
<dbReference type="InterPro" id="IPR013106">
    <property type="entry name" value="Ig_V-set"/>
</dbReference>
<dbReference type="InterPro" id="IPR007110">
    <property type="entry name" value="Ig-like_dom"/>
</dbReference>
<keyword evidence="3" id="KW-0732">Signal</keyword>
<dbReference type="InterPro" id="IPR003599">
    <property type="entry name" value="Ig_sub"/>
</dbReference>
<accession>A0AAX7T3V7</accession>
<dbReference type="Ensembl" id="ENSACLT00000088169.1">
    <property type="protein sequence ID" value="ENSACLP00000048986.1"/>
    <property type="gene ID" value="ENSACLG00000037586.1"/>
</dbReference>
<dbReference type="InterPro" id="IPR052051">
    <property type="entry name" value="TCR_complex_component"/>
</dbReference>
<name>A0AAX7T3V7_ASTCA</name>
<dbReference type="CDD" id="cd00099">
    <property type="entry name" value="IgV"/>
    <property type="match status" value="1"/>
</dbReference>
<dbReference type="Gene3D" id="2.60.40.10">
    <property type="entry name" value="Immunoglobulins"/>
    <property type="match status" value="1"/>
</dbReference>
<dbReference type="SMART" id="SM00409">
    <property type="entry name" value="IG"/>
    <property type="match status" value="1"/>
</dbReference>
<dbReference type="PROSITE" id="PS50835">
    <property type="entry name" value="IG_LIKE"/>
    <property type="match status" value="1"/>
</dbReference>